<dbReference type="EnsemblMetazoa" id="G13943.1">
    <property type="protein sequence ID" value="G13943.1:cds"/>
    <property type="gene ID" value="G13943"/>
</dbReference>
<evidence type="ECO:0000256" key="10">
    <source>
        <dbReference type="SAM" id="Coils"/>
    </source>
</evidence>
<feature type="region of interest" description="Disordered" evidence="11">
    <location>
        <begin position="105"/>
        <end position="141"/>
    </location>
</feature>
<evidence type="ECO:0000256" key="3">
    <source>
        <dbReference type="ARBA" id="ARBA00022475"/>
    </source>
</evidence>
<feature type="coiled-coil region" evidence="10">
    <location>
        <begin position="364"/>
        <end position="659"/>
    </location>
</feature>
<evidence type="ECO:0000256" key="2">
    <source>
        <dbReference type="ARBA" id="ARBA00004162"/>
    </source>
</evidence>
<keyword evidence="5 12" id="KW-0812">Transmembrane</keyword>
<evidence type="ECO:0000256" key="11">
    <source>
        <dbReference type="SAM" id="MobiDB-lite"/>
    </source>
</evidence>
<evidence type="ECO:0000256" key="9">
    <source>
        <dbReference type="ARBA" id="ARBA00023273"/>
    </source>
</evidence>
<keyword evidence="10" id="KW-0175">Coiled coil</keyword>
<accession>A0A8W8IF89</accession>
<evidence type="ECO:0000256" key="8">
    <source>
        <dbReference type="ARBA" id="ARBA00023212"/>
    </source>
</evidence>
<keyword evidence="14" id="KW-1185">Reference proteome</keyword>
<evidence type="ECO:0000256" key="7">
    <source>
        <dbReference type="ARBA" id="ARBA00023136"/>
    </source>
</evidence>
<comment type="subcellular location">
    <subcellularLocation>
        <location evidence="2">Cell membrane</location>
        <topology evidence="2">Single-pass membrane protein</topology>
    </subcellularLocation>
    <subcellularLocation>
        <location evidence="1">Cytoplasm</location>
        <location evidence="1">Cytoskeleton</location>
        <location evidence="1">Cilium basal body</location>
    </subcellularLocation>
</comment>
<evidence type="ECO:0000256" key="12">
    <source>
        <dbReference type="SAM" id="Phobius"/>
    </source>
</evidence>
<dbReference type="PANTHER" id="PTHR16795:SF13">
    <property type="entry name" value="EVC COMPLEX MEMBER EVC"/>
    <property type="match status" value="1"/>
</dbReference>
<evidence type="ECO:0000256" key="6">
    <source>
        <dbReference type="ARBA" id="ARBA00022989"/>
    </source>
</evidence>
<keyword evidence="8" id="KW-0206">Cytoskeleton</keyword>
<keyword evidence="4" id="KW-0963">Cytoplasm</keyword>
<dbReference type="Proteomes" id="UP000005408">
    <property type="component" value="Unassembled WGS sequence"/>
</dbReference>
<feature type="compositionally biased region" description="Acidic residues" evidence="11">
    <location>
        <begin position="115"/>
        <end position="124"/>
    </location>
</feature>
<dbReference type="GO" id="GO:0098797">
    <property type="term" value="C:plasma membrane protein complex"/>
    <property type="evidence" value="ECO:0007669"/>
    <property type="project" value="TreeGrafter"/>
</dbReference>
<keyword evidence="6 12" id="KW-1133">Transmembrane helix</keyword>
<evidence type="ECO:0000256" key="5">
    <source>
        <dbReference type="ARBA" id="ARBA00022692"/>
    </source>
</evidence>
<protein>
    <submittedName>
        <fullName evidence="13">Uncharacterized protein</fullName>
    </submittedName>
</protein>
<keyword evidence="7 12" id="KW-0472">Membrane</keyword>
<reference evidence="13" key="1">
    <citation type="submission" date="2022-08" db="UniProtKB">
        <authorList>
            <consortium name="EnsemblMetazoa"/>
        </authorList>
    </citation>
    <scope>IDENTIFICATION</scope>
    <source>
        <strain evidence="13">05x7-T-G4-1.051#20</strain>
    </source>
</reference>
<evidence type="ECO:0000313" key="14">
    <source>
        <dbReference type="Proteomes" id="UP000005408"/>
    </source>
</evidence>
<evidence type="ECO:0000256" key="1">
    <source>
        <dbReference type="ARBA" id="ARBA00004120"/>
    </source>
</evidence>
<feature type="coiled-coil region" evidence="10">
    <location>
        <begin position="741"/>
        <end position="858"/>
    </location>
</feature>
<dbReference type="InterPro" id="IPR026501">
    <property type="entry name" value="Limbin/EVC"/>
</dbReference>
<dbReference type="GO" id="GO:0060170">
    <property type="term" value="C:ciliary membrane"/>
    <property type="evidence" value="ECO:0007669"/>
    <property type="project" value="TreeGrafter"/>
</dbReference>
<feature type="region of interest" description="Disordered" evidence="11">
    <location>
        <begin position="924"/>
        <end position="974"/>
    </location>
</feature>
<keyword evidence="9" id="KW-0966">Cell projection</keyword>
<dbReference type="AlphaFoldDB" id="A0A8W8IF89"/>
<dbReference type="PANTHER" id="PTHR16795">
    <property type="entry name" value="LIMBIN/ELLIS-VAN CREVELD PROTEIN"/>
    <property type="match status" value="1"/>
</dbReference>
<organism evidence="13 14">
    <name type="scientific">Magallana gigas</name>
    <name type="common">Pacific oyster</name>
    <name type="synonym">Crassostrea gigas</name>
    <dbReference type="NCBI Taxonomy" id="29159"/>
    <lineage>
        <taxon>Eukaryota</taxon>
        <taxon>Metazoa</taxon>
        <taxon>Spiralia</taxon>
        <taxon>Lophotrochozoa</taxon>
        <taxon>Mollusca</taxon>
        <taxon>Bivalvia</taxon>
        <taxon>Autobranchia</taxon>
        <taxon>Pteriomorphia</taxon>
        <taxon>Ostreida</taxon>
        <taxon>Ostreoidea</taxon>
        <taxon>Ostreidae</taxon>
        <taxon>Magallana</taxon>
    </lineage>
</organism>
<proteinExistence type="predicted"/>
<sequence length="974" mass="113455">MAHNYHPFSPSDVCVPATVDLMQNEFTVDSSWMAGAFFLGLFLGALLTAICVPFCLKDLEKKKRQEDEEAMMKELEQNQTEARLIRDKTMGVKVSIKGRSIKSGKGGRKVVTREVEEEGSEEEGKDGPPQVSLTDPGNEGLGKIMTNFHSEDAENEMMKQDQRKVEALMAALQAMKDQILFKMIRQHLKKFKVGEQPRSIVERNVVEDLLNKRKMLEDDRMEEEQAIKQAHVKDKDTTVMEDELEQLDAKTNQKLAQIYEEEKDFIRKEINKQTDLSEKDIDALMEKLMSELSEVDRKQALQLSRQQRALEERLAKRRQIIAMRKLQDQQEGDVVVQNVESHEDALKHLVQDGKLNEKKKNQLLNEYLQDLNRLTKARDIESQRQQLSLEEKLAKRRRREIQKLSKEQEREEQLLMKNFDKSTNTKGLVEDYLELKEKHQQEMAEKELQLDQEELQGLDKIRTAEAEVKEREIENQNDKMAATITETVGSEHKFDVDRLIKAHKQRMKLYEEERLEERNKFAARLKERLNQKMAKLEEEEEIHQQEQEAMVVQQTATVNRVLTTSLELTDEAKEKILREHEQNLQVINNQLQVSRLKQQKNLESKLAERRARMAEVRRKKEETLMNKAKANLEEREKIQQQLDVELQLEEKKLEDERRSALDALRRRMALETQEALRDQERRLGQMIGRLEVGAARRQAILSKQDATLQQLQDATLQQLQEQLENKLSREGSRLSGVDAIIQQHSSQVDQLNDQLQRAREQQESLIKERIKAKKHQKEMELQEQIEEEEDVNRKNSIRRRGAGKASNILNTVFMEQHHRKQRQELESEMKVELERSKEELNQQLENELQAELENQRRELLTQLTAASGLSQSQIERTIKSSANDDKAAKKLARELKQGIERAKTDMNYGVDEDFLASREVYSIDDLESGQGRPASTGKNVKTGKKKRTSRSAVTPEPMEGWTRGNEDYDDDDLL</sequence>
<dbReference type="GO" id="GO:0007224">
    <property type="term" value="P:smoothened signaling pathway"/>
    <property type="evidence" value="ECO:0007669"/>
    <property type="project" value="InterPro"/>
</dbReference>
<evidence type="ECO:0000256" key="4">
    <source>
        <dbReference type="ARBA" id="ARBA00022490"/>
    </source>
</evidence>
<evidence type="ECO:0000313" key="13">
    <source>
        <dbReference type="EnsemblMetazoa" id="G13943.1:cds"/>
    </source>
</evidence>
<name>A0A8W8IF89_MAGGI</name>
<feature type="coiled-coil region" evidence="10">
    <location>
        <begin position="206"/>
        <end position="276"/>
    </location>
</feature>
<feature type="transmembrane region" description="Helical" evidence="12">
    <location>
        <begin position="32"/>
        <end position="56"/>
    </location>
</feature>
<keyword evidence="3" id="KW-1003">Cell membrane</keyword>